<evidence type="ECO:0000313" key="10">
    <source>
        <dbReference type="EMBL" id="GAV78478.1"/>
    </source>
</evidence>
<dbReference type="AlphaFoldDB" id="A0A1Q3CED4"/>
<reference evidence="11" key="1">
    <citation type="submission" date="2016-04" db="EMBL/GenBank/DDBJ databases">
        <title>Cephalotus genome sequencing.</title>
        <authorList>
            <person name="Fukushima K."/>
            <person name="Hasebe M."/>
            <person name="Fang X."/>
        </authorList>
    </citation>
    <scope>NUCLEOTIDE SEQUENCE [LARGE SCALE GENOMIC DNA]</scope>
    <source>
        <strain evidence="11">cv. St1</strain>
    </source>
</reference>
<dbReference type="InParanoid" id="A0A1Q3CED4"/>
<evidence type="ECO:0000256" key="4">
    <source>
        <dbReference type="ARBA" id="ARBA00022692"/>
    </source>
</evidence>
<keyword evidence="11" id="KW-1185">Reference proteome</keyword>
<keyword evidence="7 9" id="KW-0472">Membrane</keyword>
<feature type="transmembrane region" description="Helical" evidence="9">
    <location>
        <begin position="338"/>
        <end position="358"/>
    </location>
</feature>
<comment type="similarity">
    <text evidence="8">Belongs to the amino acid-polyamine-organocation (APC) superfamily. Polyamine:cation symporter (PHS) (TC 2.A.3.12) family.</text>
</comment>
<protein>
    <submittedName>
        <fullName evidence="10">AA_permease_2 domain-containing protein</fullName>
    </submittedName>
</protein>
<dbReference type="GO" id="GO:0005886">
    <property type="term" value="C:plasma membrane"/>
    <property type="evidence" value="ECO:0007669"/>
    <property type="project" value="UniProtKB-SubCell"/>
</dbReference>
<keyword evidence="2" id="KW-0813">Transport</keyword>
<name>A0A1Q3CED4_CEPFO</name>
<feature type="transmembrane region" description="Helical" evidence="9">
    <location>
        <begin position="364"/>
        <end position="384"/>
    </location>
</feature>
<evidence type="ECO:0000256" key="1">
    <source>
        <dbReference type="ARBA" id="ARBA00004651"/>
    </source>
</evidence>
<dbReference type="OrthoDB" id="5982228at2759"/>
<feature type="transmembrane region" description="Helical" evidence="9">
    <location>
        <begin position="242"/>
        <end position="267"/>
    </location>
</feature>
<dbReference type="PIRSF" id="PIRSF006060">
    <property type="entry name" value="AA_transporter"/>
    <property type="match status" value="1"/>
</dbReference>
<feature type="transmembrane region" description="Helical" evidence="9">
    <location>
        <begin position="167"/>
        <end position="188"/>
    </location>
</feature>
<dbReference type="Proteomes" id="UP000187406">
    <property type="component" value="Unassembled WGS sequence"/>
</dbReference>
<evidence type="ECO:0000256" key="7">
    <source>
        <dbReference type="ARBA" id="ARBA00023136"/>
    </source>
</evidence>
<gene>
    <name evidence="10" type="ORF">CFOL_v3_21945</name>
</gene>
<dbReference type="STRING" id="3775.A0A1Q3CED4"/>
<evidence type="ECO:0000256" key="2">
    <source>
        <dbReference type="ARBA" id="ARBA00022448"/>
    </source>
</evidence>
<comment type="subcellular location">
    <subcellularLocation>
        <location evidence="1">Cell membrane</location>
        <topology evidence="1">Multi-pass membrane protein</topology>
    </subcellularLocation>
</comment>
<dbReference type="EMBL" id="BDDD01001805">
    <property type="protein sequence ID" value="GAV78478.1"/>
    <property type="molecule type" value="Genomic_DNA"/>
</dbReference>
<evidence type="ECO:0000256" key="8">
    <source>
        <dbReference type="ARBA" id="ARBA00024041"/>
    </source>
</evidence>
<feature type="transmembrane region" description="Helical" evidence="9">
    <location>
        <begin position="29"/>
        <end position="47"/>
    </location>
</feature>
<evidence type="ECO:0000256" key="3">
    <source>
        <dbReference type="ARBA" id="ARBA00022475"/>
    </source>
</evidence>
<evidence type="ECO:0000313" key="11">
    <source>
        <dbReference type="Proteomes" id="UP000187406"/>
    </source>
</evidence>
<comment type="caution">
    <text evidence="10">The sequence shown here is derived from an EMBL/GenBank/DDBJ whole genome shotgun (WGS) entry which is preliminary data.</text>
</comment>
<keyword evidence="4 9" id="KW-0812">Transmembrane</keyword>
<feature type="transmembrane region" description="Helical" evidence="9">
    <location>
        <begin position="53"/>
        <end position="70"/>
    </location>
</feature>
<dbReference type="GO" id="GO:0015203">
    <property type="term" value="F:polyamine transmembrane transporter activity"/>
    <property type="evidence" value="ECO:0007669"/>
    <property type="project" value="UniProtKB-ARBA"/>
</dbReference>
<keyword evidence="6 9" id="KW-1133">Transmembrane helix</keyword>
<accession>A0A1Q3CED4</accession>
<dbReference type="InterPro" id="IPR044566">
    <property type="entry name" value="RMV1-like"/>
</dbReference>
<proteinExistence type="inferred from homology"/>
<sequence>MEGSSQHLDDQEQQPLTAAAIKKYKKLSLIPLVFLIYFEVSGGPYGVEPTVKASGPLFAILGFLIFPFIWSIPEALVTAELATAFPGNGGFVLWADKAFGPMWGTVLGSWKYHTGVINLATYPALCINYLQMVFPILSSELPRYIAMLSSTLLLSFLNYTGVAIVGYAAVTLGIISLSPFILLTLISIPKIDPARWFSLGQKGVEKDWTLYFNTLLWNLNFWDSASTLAAEVEHPQKTFPKALLYAGLLTCLGYLIPLLAATGAIPLDQQNWVDGYFAEVAEMIAGKWLKYYIEFGAVLSIIGLYEAQLSSCVYQLAGMADIGILPVYLGLKSAWFGTPWWGILVSTLLTIAVSFMSFTDIMSSANFLYSLGMFLEFASFLWLRRKFPEIERPFRVPLGLPALVVMCLIPSGFLFYVMVVASAKVYLLSTGLTISAFGMYFALELCKSKKWIKFNNREVKLGVEDL</sequence>
<dbReference type="Pfam" id="PF13520">
    <property type="entry name" value="AA_permease_2"/>
    <property type="match status" value="1"/>
</dbReference>
<dbReference type="InterPro" id="IPR002293">
    <property type="entry name" value="AA/rel_permease1"/>
</dbReference>
<feature type="transmembrane region" description="Helical" evidence="9">
    <location>
        <begin position="425"/>
        <end position="443"/>
    </location>
</feature>
<organism evidence="10 11">
    <name type="scientific">Cephalotus follicularis</name>
    <name type="common">Albany pitcher plant</name>
    <dbReference type="NCBI Taxonomy" id="3775"/>
    <lineage>
        <taxon>Eukaryota</taxon>
        <taxon>Viridiplantae</taxon>
        <taxon>Streptophyta</taxon>
        <taxon>Embryophyta</taxon>
        <taxon>Tracheophyta</taxon>
        <taxon>Spermatophyta</taxon>
        <taxon>Magnoliopsida</taxon>
        <taxon>eudicotyledons</taxon>
        <taxon>Gunneridae</taxon>
        <taxon>Pentapetalae</taxon>
        <taxon>rosids</taxon>
        <taxon>fabids</taxon>
        <taxon>Oxalidales</taxon>
        <taxon>Cephalotaceae</taxon>
        <taxon>Cephalotus</taxon>
    </lineage>
</organism>
<dbReference type="Gene3D" id="1.20.1740.10">
    <property type="entry name" value="Amino acid/polyamine transporter I"/>
    <property type="match status" value="1"/>
</dbReference>
<dbReference type="GO" id="GO:0015293">
    <property type="term" value="F:symporter activity"/>
    <property type="evidence" value="ECO:0007669"/>
    <property type="project" value="UniProtKB-KW"/>
</dbReference>
<feature type="transmembrane region" description="Helical" evidence="9">
    <location>
        <begin position="115"/>
        <end position="137"/>
    </location>
</feature>
<evidence type="ECO:0000256" key="6">
    <source>
        <dbReference type="ARBA" id="ARBA00022989"/>
    </source>
</evidence>
<dbReference type="PANTHER" id="PTHR45826">
    <property type="entry name" value="POLYAMINE TRANSPORTER PUT1"/>
    <property type="match status" value="1"/>
</dbReference>
<dbReference type="PANTHER" id="PTHR45826:SF18">
    <property type="entry name" value="NEUTRAL AMINO ACID TRANSPORTER"/>
    <property type="match status" value="1"/>
</dbReference>
<feature type="transmembrane region" description="Helical" evidence="9">
    <location>
        <begin position="396"/>
        <end position="419"/>
    </location>
</feature>
<evidence type="ECO:0000256" key="9">
    <source>
        <dbReference type="SAM" id="Phobius"/>
    </source>
</evidence>
<keyword evidence="5" id="KW-0769">Symport</keyword>
<keyword evidence="3" id="KW-1003">Cell membrane</keyword>
<dbReference type="FunFam" id="1.20.1740.10:FF:000041">
    <property type="entry name" value="Amino acid permease, putative"/>
    <property type="match status" value="1"/>
</dbReference>
<evidence type="ECO:0000256" key="5">
    <source>
        <dbReference type="ARBA" id="ARBA00022847"/>
    </source>
</evidence>